<evidence type="ECO:0000313" key="3">
    <source>
        <dbReference type="Proteomes" id="UP000664369"/>
    </source>
</evidence>
<feature type="transmembrane region" description="Helical" evidence="1">
    <location>
        <begin position="374"/>
        <end position="396"/>
    </location>
</feature>
<keyword evidence="1" id="KW-1133">Transmembrane helix</keyword>
<feature type="transmembrane region" description="Helical" evidence="1">
    <location>
        <begin position="155"/>
        <end position="172"/>
    </location>
</feature>
<dbReference type="EMBL" id="JAGETZ010000003">
    <property type="protein sequence ID" value="MBO2009302.1"/>
    <property type="molecule type" value="Genomic_DNA"/>
</dbReference>
<feature type="transmembrane region" description="Helical" evidence="1">
    <location>
        <begin position="255"/>
        <end position="273"/>
    </location>
</feature>
<feature type="transmembrane region" description="Helical" evidence="1">
    <location>
        <begin position="211"/>
        <end position="243"/>
    </location>
</feature>
<name>A0ABS3QDI8_9BACT</name>
<dbReference type="RefSeq" id="WP_208174918.1">
    <property type="nucleotide sequence ID" value="NZ_JAGETZ010000003.1"/>
</dbReference>
<feature type="transmembrane region" description="Helical" evidence="1">
    <location>
        <begin position="342"/>
        <end position="362"/>
    </location>
</feature>
<proteinExistence type="predicted"/>
<evidence type="ECO:0000313" key="2">
    <source>
        <dbReference type="EMBL" id="MBO2009302.1"/>
    </source>
</evidence>
<protein>
    <recommendedName>
        <fullName evidence="4">Glycosyltransferase RgtA/B/C/D-like domain-containing protein</fullName>
    </recommendedName>
</protein>
<sequence>MKIFVAVLVNLGLLAVLVPWLRRQWQWAGPGWWRIAFVLGLALRLAVATVRNWLLLHDAEYMHRMGKYITSLLWTDRSAFWHTFTDSVVVFQFSTYQAMYQSTSNTWFLIKILALLNLGSLSSGLVNSLYLSLFTFIGCWQLVRALAVCLPRTPAGAGIMAFLLWPTVWFWDTGLSKEAVLLGSGAWLVARVLHALYGMRESAGGRQWVGWWMGTIALAVLHFYVRYFFAMPLLGVLLGIGLAHGLQHIGLGRRYWVQALALAAVLGAGLWLAPQLSVAFRINKFTHQVVRVYADEIEHTDGRPHITYPDLRPTVESMVAHAPRAALNTFTRPWLGEARQPMYIAASLENLIMIGLSAVALLALARGKGGHCPFIWGLGIGIFCLILAMLVGLTTPNFGLLSRYRSEIIPFFVLLLLQNDYAAARLRWLAHSKAAD</sequence>
<dbReference type="Proteomes" id="UP000664369">
    <property type="component" value="Unassembled WGS sequence"/>
</dbReference>
<accession>A0ABS3QDI8</accession>
<evidence type="ECO:0008006" key="4">
    <source>
        <dbReference type="Google" id="ProtNLM"/>
    </source>
</evidence>
<feature type="transmembrane region" description="Helical" evidence="1">
    <location>
        <begin position="112"/>
        <end position="143"/>
    </location>
</feature>
<feature type="transmembrane region" description="Helical" evidence="1">
    <location>
        <begin position="179"/>
        <end position="199"/>
    </location>
</feature>
<organism evidence="2 3">
    <name type="scientific">Hymenobacter negativus</name>
    <dbReference type="NCBI Taxonomy" id="2795026"/>
    <lineage>
        <taxon>Bacteria</taxon>
        <taxon>Pseudomonadati</taxon>
        <taxon>Bacteroidota</taxon>
        <taxon>Cytophagia</taxon>
        <taxon>Cytophagales</taxon>
        <taxon>Hymenobacteraceae</taxon>
        <taxon>Hymenobacter</taxon>
    </lineage>
</organism>
<feature type="transmembrane region" description="Helical" evidence="1">
    <location>
        <begin position="33"/>
        <end position="54"/>
    </location>
</feature>
<comment type="caution">
    <text evidence="2">The sequence shown here is derived from an EMBL/GenBank/DDBJ whole genome shotgun (WGS) entry which is preliminary data.</text>
</comment>
<gene>
    <name evidence="2" type="ORF">J4E00_09590</name>
</gene>
<keyword evidence="1" id="KW-0472">Membrane</keyword>
<keyword evidence="3" id="KW-1185">Reference proteome</keyword>
<reference evidence="2 3" key="1">
    <citation type="submission" date="2021-03" db="EMBL/GenBank/DDBJ databases">
        <authorList>
            <person name="Kim M.K."/>
        </authorList>
    </citation>
    <scope>NUCLEOTIDE SEQUENCE [LARGE SCALE GENOMIC DNA]</scope>
    <source>
        <strain evidence="2 3">BT442</strain>
    </source>
</reference>
<evidence type="ECO:0000256" key="1">
    <source>
        <dbReference type="SAM" id="Phobius"/>
    </source>
</evidence>
<keyword evidence="1" id="KW-0812">Transmembrane</keyword>